<sequence>MVDQYKKSGYNKYDLRLVDTNLIFMNLNGEYKGIKKILKKESRMYKWFQRFRWIFMTASFLFFVFGLQIFGRWIHNIDLPVFACPANSDQIVHCACFYLSHLDKLFLRSSVIELAVYFSTLFLFIVIFGRTFCGFICPMGYMQDIAYKIKEILHIDGISRKEKLMEVLKVAKYLIVLVFLGMTFFGFNFCRICPAVITSPMFAGFNHAITVGYLLAILMFVLSFFMRRFWCNICPLGYLVGIFHKISFFKIKKDCQACTSCGACYEACPMRIKSIYTEKSKKDVTTSECIFCGECVKSCPENNALAISFCNKKFYISSREDFMRLKRERKKKRG</sequence>
<name>A0A371AZH3_9FIRM</name>
<dbReference type="Gene3D" id="3.30.70.20">
    <property type="match status" value="1"/>
</dbReference>
<feature type="transmembrane region" description="Helical" evidence="7">
    <location>
        <begin position="201"/>
        <end position="222"/>
    </location>
</feature>
<reference evidence="9 10" key="1">
    <citation type="submission" date="2018-07" db="EMBL/GenBank/DDBJ databases">
        <title>Anaerosacharophilus polymeroproducens gen. nov. sp. nov., an anaerobic bacterium isolated from salt field.</title>
        <authorList>
            <person name="Kim W."/>
            <person name="Yang S.-H."/>
            <person name="Oh J."/>
            <person name="Lee J.-H."/>
            <person name="Kwon K.K."/>
        </authorList>
    </citation>
    <scope>NUCLEOTIDE SEQUENCE [LARGE SCALE GENOMIC DNA]</scope>
    <source>
        <strain evidence="9 10">MCWD5</strain>
    </source>
</reference>
<evidence type="ECO:0000256" key="2">
    <source>
        <dbReference type="ARBA" id="ARBA00022485"/>
    </source>
</evidence>
<evidence type="ECO:0000256" key="5">
    <source>
        <dbReference type="ARBA" id="ARBA00023004"/>
    </source>
</evidence>
<dbReference type="InterPro" id="IPR017900">
    <property type="entry name" value="4Fe4S_Fe_S_CS"/>
</dbReference>
<dbReference type="PROSITE" id="PS00198">
    <property type="entry name" value="4FE4S_FER_1"/>
    <property type="match status" value="2"/>
</dbReference>
<evidence type="ECO:0000256" key="6">
    <source>
        <dbReference type="ARBA" id="ARBA00023014"/>
    </source>
</evidence>
<keyword evidence="4" id="KW-0249">Electron transport</keyword>
<dbReference type="GO" id="GO:0046872">
    <property type="term" value="F:metal ion binding"/>
    <property type="evidence" value="ECO:0007669"/>
    <property type="project" value="UniProtKB-KW"/>
</dbReference>
<comment type="caution">
    <text evidence="9">The sequence shown here is derived from an EMBL/GenBank/DDBJ whole genome shotgun (WGS) entry which is preliminary data.</text>
</comment>
<evidence type="ECO:0000313" key="9">
    <source>
        <dbReference type="EMBL" id="RDU24995.1"/>
    </source>
</evidence>
<evidence type="ECO:0000256" key="7">
    <source>
        <dbReference type="SAM" id="Phobius"/>
    </source>
</evidence>
<dbReference type="SUPFAM" id="SSF54862">
    <property type="entry name" value="4Fe-4S ferredoxins"/>
    <property type="match status" value="1"/>
</dbReference>
<dbReference type="GO" id="GO:0051539">
    <property type="term" value="F:4 iron, 4 sulfur cluster binding"/>
    <property type="evidence" value="ECO:0007669"/>
    <property type="project" value="UniProtKB-KW"/>
</dbReference>
<keyword evidence="1" id="KW-0813">Transport</keyword>
<dbReference type="InterPro" id="IPR017896">
    <property type="entry name" value="4Fe4S_Fe-S-bd"/>
</dbReference>
<dbReference type="PANTHER" id="PTHR30176">
    <property type="entry name" value="FERREDOXIN-TYPE PROTEIN NAPH"/>
    <property type="match status" value="1"/>
</dbReference>
<proteinExistence type="predicted"/>
<dbReference type="EMBL" id="QRCT01000009">
    <property type="protein sequence ID" value="RDU24995.1"/>
    <property type="molecule type" value="Genomic_DNA"/>
</dbReference>
<dbReference type="PANTHER" id="PTHR30176:SF3">
    <property type="entry name" value="FERREDOXIN-TYPE PROTEIN NAPH"/>
    <property type="match status" value="1"/>
</dbReference>
<feature type="transmembrane region" description="Helical" evidence="7">
    <location>
        <begin position="170"/>
        <end position="189"/>
    </location>
</feature>
<dbReference type="Pfam" id="PF12801">
    <property type="entry name" value="Fer4_5"/>
    <property type="match status" value="1"/>
</dbReference>
<feature type="domain" description="4Fe-4S ferredoxin-type" evidence="8">
    <location>
        <begin position="280"/>
        <end position="310"/>
    </location>
</feature>
<dbReference type="PROSITE" id="PS51379">
    <property type="entry name" value="4FE4S_FER_2"/>
    <property type="match status" value="2"/>
</dbReference>
<keyword evidence="5" id="KW-0408">Iron</keyword>
<keyword evidence="7" id="KW-0812">Transmembrane</keyword>
<evidence type="ECO:0000259" key="8">
    <source>
        <dbReference type="PROSITE" id="PS51379"/>
    </source>
</evidence>
<accession>A0A371AZH3</accession>
<evidence type="ECO:0000256" key="4">
    <source>
        <dbReference type="ARBA" id="ARBA00022982"/>
    </source>
</evidence>
<keyword evidence="7" id="KW-1133">Transmembrane helix</keyword>
<dbReference type="AlphaFoldDB" id="A0A371AZH3"/>
<organism evidence="9 10">
    <name type="scientific">Anaerosacchariphilus polymeriproducens</name>
    <dbReference type="NCBI Taxonomy" id="1812858"/>
    <lineage>
        <taxon>Bacteria</taxon>
        <taxon>Bacillati</taxon>
        <taxon>Bacillota</taxon>
        <taxon>Clostridia</taxon>
        <taxon>Lachnospirales</taxon>
        <taxon>Lachnospiraceae</taxon>
        <taxon>Anaerosacchariphilus</taxon>
    </lineage>
</organism>
<evidence type="ECO:0000313" key="10">
    <source>
        <dbReference type="Proteomes" id="UP000255036"/>
    </source>
</evidence>
<keyword evidence="7" id="KW-0472">Membrane</keyword>
<feature type="transmembrane region" description="Helical" evidence="7">
    <location>
        <begin position="114"/>
        <end position="141"/>
    </location>
</feature>
<dbReference type="GO" id="GO:0005886">
    <property type="term" value="C:plasma membrane"/>
    <property type="evidence" value="ECO:0007669"/>
    <property type="project" value="TreeGrafter"/>
</dbReference>
<evidence type="ECO:0000256" key="3">
    <source>
        <dbReference type="ARBA" id="ARBA00022723"/>
    </source>
</evidence>
<dbReference type="Proteomes" id="UP000255036">
    <property type="component" value="Unassembled WGS sequence"/>
</dbReference>
<keyword evidence="2" id="KW-0004">4Fe-4S</keyword>
<dbReference type="InterPro" id="IPR051684">
    <property type="entry name" value="Electron_Trans/Redox"/>
</dbReference>
<keyword evidence="10" id="KW-1185">Reference proteome</keyword>
<dbReference type="Pfam" id="PF13237">
    <property type="entry name" value="Fer4_10"/>
    <property type="match status" value="1"/>
</dbReference>
<keyword evidence="6" id="KW-0411">Iron-sulfur</keyword>
<evidence type="ECO:0000256" key="1">
    <source>
        <dbReference type="ARBA" id="ARBA00022448"/>
    </source>
</evidence>
<feature type="transmembrane region" description="Helical" evidence="7">
    <location>
        <begin position="53"/>
        <end position="71"/>
    </location>
</feature>
<protein>
    <submittedName>
        <fullName evidence="9">4Fe-4S binding protein</fullName>
    </submittedName>
</protein>
<gene>
    <name evidence="9" type="ORF">DWV06_01850</name>
</gene>
<feature type="domain" description="4Fe-4S ferredoxin-type" evidence="8">
    <location>
        <begin position="249"/>
        <end position="278"/>
    </location>
</feature>
<keyword evidence="3" id="KW-0479">Metal-binding</keyword>